<accession>A0ABQ4XXP6</accession>
<proteinExistence type="predicted"/>
<feature type="non-terminal residue" evidence="1">
    <location>
        <position position="62"/>
    </location>
</feature>
<dbReference type="Proteomes" id="UP001151760">
    <property type="component" value="Unassembled WGS sequence"/>
</dbReference>
<keyword evidence="2" id="KW-1185">Reference proteome</keyword>
<name>A0ABQ4XXP6_9ASTR</name>
<reference evidence="1" key="2">
    <citation type="submission" date="2022-01" db="EMBL/GenBank/DDBJ databases">
        <authorList>
            <person name="Yamashiro T."/>
            <person name="Shiraishi A."/>
            <person name="Satake H."/>
            <person name="Nakayama K."/>
        </authorList>
    </citation>
    <scope>NUCLEOTIDE SEQUENCE</scope>
</reference>
<evidence type="ECO:0000313" key="1">
    <source>
        <dbReference type="EMBL" id="GJS69631.1"/>
    </source>
</evidence>
<gene>
    <name evidence="1" type="ORF">Tco_0702472</name>
</gene>
<reference evidence="1" key="1">
    <citation type="journal article" date="2022" name="Int. J. Mol. Sci.">
        <title>Draft Genome of Tanacetum Coccineum: Genomic Comparison of Closely Related Tanacetum-Family Plants.</title>
        <authorList>
            <person name="Yamashiro T."/>
            <person name="Shiraishi A."/>
            <person name="Nakayama K."/>
            <person name="Satake H."/>
        </authorList>
    </citation>
    <scope>NUCLEOTIDE SEQUENCE</scope>
</reference>
<sequence>MSALRRSDNENQLSTMNLTYICWKDSILHAGNPVKEILPKLNLPDHMSILTDSQDSYKDGVE</sequence>
<comment type="caution">
    <text evidence="1">The sequence shown here is derived from an EMBL/GenBank/DDBJ whole genome shotgun (WGS) entry which is preliminary data.</text>
</comment>
<evidence type="ECO:0000313" key="2">
    <source>
        <dbReference type="Proteomes" id="UP001151760"/>
    </source>
</evidence>
<dbReference type="EMBL" id="BQNB010009875">
    <property type="protein sequence ID" value="GJS69631.1"/>
    <property type="molecule type" value="Genomic_DNA"/>
</dbReference>
<organism evidence="1 2">
    <name type="scientific">Tanacetum coccineum</name>
    <dbReference type="NCBI Taxonomy" id="301880"/>
    <lineage>
        <taxon>Eukaryota</taxon>
        <taxon>Viridiplantae</taxon>
        <taxon>Streptophyta</taxon>
        <taxon>Embryophyta</taxon>
        <taxon>Tracheophyta</taxon>
        <taxon>Spermatophyta</taxon>
        <taxon>Magnoliopsida</taxon>
        <taxon>eudicotyledons</taxon>
        <taxon>Gunneridae</taxon>
        <taxon>Pentapetalae</taxon>
        <taxon>asterids</taxon>
        <taxon>campanulids</taxon>
        <taxon>Asterales</taxon>
        <taxon>Asteraceae</taxon>
        <taxon>Asteroideae</taxon>
        <taxon>Anthemideae</taxon>
        <taxon>Anthemidinae</taxon>
        <taxon>Tanacetum</taxon>
    </lineage>
</organism>
<protein>
    <submittedName>
        <fullName evidence="1">Uncharacterized protein</fullName>
    </submittedName>
</protein>